<name>A0A3R7QF20_PENVA</name>
<dbReference type="STRING" id="6689.A0A3R7QF20"/>
<feature type="domain" description="Ion transport" evidence="7">
    <location>
        <begin position="124"/>
        <end position="319"/>
    </location>
</feature>
<dbReference type="PANTHER" id="PTHR46474:SF1">
    <property type="entry name" value="TWO PORE CHANNEL PROTEIN 1"/>
    <property type="match status" value="1"/>
</dbReference>
<feature type="transmembrane region" description="Helical" evidence="6">
    <location>
        <begin position="435"/>
        <end position="454"/>
    </location>
</feature>
<feature type="transmembrane region" description="Helical" evidence="6">
    <location>
        <begin position="287"/>
        <end position="313"/>
    </location>
</feature>
<feature type="transmembrane region" description="Helical" evidence="6">
    <location>
        <begin position="222"/>
        <end position="244"/>
    </location>
</feature>
<feature type="transmembrane region" description="Helical" evidence="6">
    <location>
        <begin position="98"/>
        <end position="116"/>
    </location>
</feature>
<feature type="domain" description="Ion transport" evidence="7">
    <location>
        <begin position="430"/>
        <end position="648"/>
    </location>
</feature>
<dbReference type="PANTHER" id="PTHR46474">
    <property type="entry name" value="TWO PORE CALCIUM CHANNEL PROTEIN 1"/>
    <property type="match status" value="1"/>
</dbReference>
<feature type="transmembrane region" description="Helical" evidence="6">
    <location>
        <begin position="164"/>
        <end position="182"/>
    </location>
</feature>
<dbReference type="Gene3D" id="1.10.287.70">
    <property type="match status" value="2"/>
</dbReference>
<keyword evidence="9" id="KW-1185">Reference proteome</keyword>
<dbReference type="FunFam" id="1.10.287.70:FF:000062">
    <property type="entry name" value="Two pore calcium channel protein 1"/>
    <property type="match status" value="1"/>
</dbReference>
<comment type="subcellular location">
    <subcellularLocation>
        <location evidence="1">Membrane</location>
        <topology evidence="1">Multi-pass membrane protein</topology>
    </subcellularLocation>
</comment>
<accession>A0A3R7QF20</accession>
<dbReference type="SUPFAM" id="SSF81324">
    <property type="entry name" value="Voltage-gated potassium channels"/>
    <property type="match status" value="2"/>
</dbReference>
<feature type="transmembrane region" description="Helical" evidence="6">
    <location>
        <begin position="505"/>
        <end position="529"/>
    </location>
</feature>
<evidence type="ECO:0000256" key="2">
    <source>
        <dbReference type="ARBA" id="ARBA00022692"/>
    </source>
</evidence>
<evidence type="ECO:0000256" key="1">
    <source>
        <dbReference type="ARBA" id="ARBA00004141"/>
    </source>
</evidence>
<dbReference type="OrthoDB" id="10068803at2759"/>
<reference evidence="8 9" key="1">
    <citation type="submission" date="2018-04" db="EMBL/GenBank/DDBJ databases">
        <authorList>
            <person name="Zhang X."/>
            <person name="Yuan J."/>
            <person name="Li F."/>
            <person name="Xiang J."/>
        </authorList>
    </citation>
    <scope>NUCLEOTIDE SEQUENCE [LARGE SCALE GENOMIC DNA]</scope>
    <source>
        <tissue evidence="8">Muscle</tissue>
    </source>
</reference>
<evidence type="ECO:0000256" key="4">
    <source>
        <dbReference type="ARBA" id="ARBA00023136"/>
    </source>
</evidence>
<evidence type="ECO:0000256" key="6">
    <source>
        <dbReference type="SAM" id="Phobius"/>
    </source>
</evidence>
<dbReference type="InterPro" id="IPR005821">
    <property type="entry name" value="Ion_trans_dom"/>
</dbReference>
<feature type="transmembrane region" description="Helical" evidence="6">
    <location>
        <begin position="128"/>
        <end position="152"/>
    </location>
</feature>
<keyword evidence="2 6" id="KW-0812">Transmembrane</keyword>
<gene>
    <name evidence="8" type="ORF">C7M84_004647</name>
</gene>
<feature type="region of interest" description="Disordered" evidence="5">
    <location>
        <begin position="739"/>
        <end position="771"/>
    </location>
</feature>
<evidence type="ECO:0000313" key="9">
    <source>
        <dbReference type="Proteomes" id="UP000283509"/>
    </source>
</evidence>
<dbReference type="Pfam" id="PF00520">
    <property type="entry name" value="Ion_trans"/>
    <property type="match status" value="2"/>
</dbReference>
<dbReference type="AlphaFoldDB" id="A0A3R7QF20"/>
<evidence type="ECO:0000259" key="7">
    <source>
        <dbReference type="Pfam" id="PF00520"/>
    </source>
</evidence>
<dbReference type="InterPro" id="IPR028801">
    <property type="entry name" value="TPC1_animal"/>
</dbReference>
<dbReference type="Proteomes" id="UP000283509">
    <property type="component" value="Unassembled WGS sequence"/>
</dbReference>
<keyword evidence="3 6" id="KW-1133">Transmembrane helix</keyword>
<sequence>METEFVLVEAPNTNNQRDSDIPNEYGNTSIDSESSDYRVLHEEQEQTQTSFCPISSSWEMNYHEAAIFLEEGENNDKFNSHPRDRNALPAYLVTHNHWFYSLDLAAALLLMSLAVIEQPAVFEGVPVGVHGSIELFGLFLVGISIVMQLRWLGLRTFVQHKRSAVKSVTWVVMIIEAVAVIVRNTSHFRVTRALRPIFFVDSRYLGGVRRFLRQILQSVPPILEVLGILLFILIIFTTLGFYLFSPDQKNPYFTTFHQGFVSLYVLLTTANFPDVMMPAYAKSRWSAAFFIAFLAINLYFLMNLMLAVVFVVFSDIEKDKFRKLLLHKRKACQYAFRLLVTRSQPTHIPFRHFHGLIKFFRPQTSWRDAYLAFKSLNRTETGLLNLSEFYNIYDICEFKWKPCQSADPWFIDLPNPLRGCCFLIRRLVMWKWFDFFIYIVIISNALVLLVKTIMLSASGEPISYDVHVSWDQVAFVAFYTFEAILKMIGLGVSAYFHLGWNIYDFLVTLLAIIGIIAERFSSSFFYVVILRPLRLLRLFRMRKRYRDVFQTLVILLPRVMSAIVVIIITYYFFAIIGMELFSQYDMKNCCINTTVEQFYKDDNTTVYINYYYLNNFDDLFKAGVTLFELTVVNNWFIIMEDEDKVHIFVGLSKEELRFVYSRPDDTLTLQQYTAALETEGIVRYEGTRRRTRVVLQRRMYRDEIPGWLLEAEQQDRTATGNPISHPTLTSHTLPVSIEARQGQSNTPSQTPPSFFGTLNSNGLADNESSDT</sequence>
<reference evidence="8 9" key="2">
    <citation type="submission" date="2019-01" db="EMBL/GenBank/DDBJ databases">
        <title>The decoding of complex shrimp genome reveals the adaptation for benthos swimmer, frequently molting mechanism and breeding impact on genome.</title>
        <authorList>
            <person name="Sun Y."/>
            <person name="Gao Y."/>
            <person name="Yu Y."/>
        </authorList>
    </citation>
    <scope>NUCLEOTIDE SEQUENCE [LARGE SCALE GENOMIC DNA]</scope>
    <source>
        <tissue evidence="8">Muscle</tissue>
    </source>
</reference>
<dbReference type="GO" id="GO:0022832">
    <property type="term" value="F:voltage-gated channel activity"/>
    <property type="evidence" value="ECO:0007669"/>
    <property type="project" value="InterPro"/>
</dbReference>
<comment type="caution">
    <text evidence="8">The sequence shown here is derived from an EMBL/GenBank/DDBJ whole genome shotgun (WGS) entry which is preliminary data.</text>
</comment>
<dbReference type="EMBL" id="QCYY01001612">
    <property type="protein sequence ID" value="ROT76757.1"/>
    <property type="molecule type" value="Genomic_DNA"/>
</dbReference>
<proteinExistence type="predicted"/>
<dbReference type="GO" id="GO:0005216">
    <property type="term" value="F:monoatomic ion channel activity"/>
    <property type="evidence" value="ECO:0007669"/>
    <property type="project" value="InterPro"/>
</dbReference>
<keyword evidence="4 6" id="KW-0472">Membrane</keyword>
<evidence type="ECO:0000256" key="5">
    <source>
        <dbReference type="SAM" id="MobiDB-lite"/>
    </source>
</evidence>
<protein>
    <submittedName>
        <fullName evidence="8">Two pore calcium channel protein 1</fullName>
    </submittedName>
</protein>
<evidence type="ECO:0000313" key="8">
    <source>
        <dbReference type="EMBL" id="ROT76757.1"/>
    </source>
</evidence>
<dbReference type="GO" id="GO:0010008">
    <property type="term" value="C:endosome membrane"/>
    <property type="evidence" value="ECO:0007669"/>
    <property type="project" value="TreeGrafter"/>
</dbReference>
<feature type="transmembrane region" description="Helical" evidence="6">
    <location>
        <begin position="549"/>
        <end position="573"/>
    </location>
</feature>
<feature type="compositionally biased region" description="Polar residues" evidence="5">
    <location>
        <begin position="741"/>
        <end position="763"/>
    </location>
</feature>
<organism evidence="8 9">
    <name type="scientific">Penaeus vannamei</name>
    <name type="common">Whiteleg shrimp</name>
    <name type="synonym">Litopenaeus vannamei</name>
    <dbReference type="NCBI Taxonomy" id="6689"/>
    <lineage>
        <taxon>Eukaryota</taxon>
        <taxon>Metazoa</taxon>
        <taxon>Ecdysozoa</taxon>
        <taxon>Arthropoda</taxon>
        <taxon>Crustacea</taxon>
        <taxon>Multicrustacea</taxon>
        <taxon>Malacostraca</taxon>
        <taxon>Eumalacostraca</taxon>
        <taxon>Eucarida</taxon>
        <taxon>Decapoda</taxon>
        <taxon>Dendrobranchiata</taxon>
        <taxon>Penaeoidea</taxon>
        <taxon>Penaeidae</taxon>
        <taxon>Penaeus</taxon>
    </lineage>
</organism>
<dbReference type="GO" id="GO:0005765">
    <property type="term" value="C:lysosomal membrane"/>
    <property type="evidence" value="ECO:0007669"/>
    <property type="project" value="InterPro"/>
</dbReference>
<dbReference type="InterPro" id="IPR027359">
    <property type="entry name" value="Volt_channel_dom_sf"/>
</dbReference>
<evidence type="ECO:0000256" key="3">
    <source>
        <dbReference type="ARBA" id="ARBA00022989"/>
    </source>
</evidence>
<dbReference type="Gene3D" id="1.20.120.350">
    <property type="entry name" value="Voltage-gated potassium channels. Chain C"/>
    <property type="match status" value="1"/>
</dbReference>